<dbReference type="Pfam" id="PF25583">
    <property type="entry name" value="WCX"/>
    <property type="match status" value="1"/>
</dbReference>
<gene>
    <name evidence="3" type="ORF">MUDAN_MDHGFNIF_01876</name>
</gene>
<dbReference type="PROSITE" id="PS52050">
    <property type="entry name" value="WYL"/>
    <property type="match status" value="1"/>
</dbReference>
<reference evidence="3 4" key="1">
    <citation type="submission" date="2018-11" db="EMBL/GenBank/DDBJ databases">
        <authorList>
            <person name="Wuyts S."/>
        </authorList>
    </citation>
    <scope>NUCLEOTIDE SEQUENCE [LARGE SCALE GENOMIC DNA]</scope>
    <source>
        <strain evidence="3">Lactobacillus mudanjiangensis AMBF249</strain>
    </source>
</reference>
<keyword evidence="4" id="KW-1185">Reference proteome</keyword>
<dbReference type="InterPro" id="IPR051534">
    <property type="entry name" value="CBASS_pafABC_assoc_protein"/>
</dbReference>
<dbReference type="Pfam" id="PF13280">
    <property type="entry name" value="WYL"/>
    <property type="match status" value="1"/>
</dbReference>
<name>A0A660EBG7_9LACO</name>
<dbReference type="PANTHER" id="PTHR34580">
    <property type="match status" value="1"/>
</dbReference>
<organism evidence="3 4">
    <name type="scientific">Lactiplantibacillus mudanjiangensis</name>
    <dbReference type="NCBI Taxonomy" id="1296538"/>
    <lineage>
        <taxon>Bacteria</taxon>
        <taxon>Bacillati</taxon>
        <taxon>Bacillota</taxon>
        <taxon>Bacilli</taxon>
        <taxon>Lactobacillales</taxon>
        <taxon>Lactobacillaceae</taxon>
        <taxon>Lactiplantibacillus</taxon>
    </lineage>
</organism>
<dbReference type="AlphaFoldDB" id="A0A660EBG7"/>
<evidence type="ECO:0000259" key="2">
    <source>
        <dbReference type="Pfam" id="PF25583"/>
    </source>
</evidence>
<evidence type="ECO:0000259" key="1">
    <source>
        <dbReference type="Pfam" id="PF13280"/>
    </source>
</evidence>
<dbReference type="PANTHER" id="PTHR34580:SF1">
    <property type="entry name" value="PROTEIN PAFC"/>
    <property type="match status" value="1"/>
</dbReference>
<protein>
    <submittedName>
        <fullName evidence="3">Uncharacterized protein</fullName>
    </submittedName>
</protein>
<feature type="domain" description="WCX" evidence="2">
    <location>
        <begin position="116"/>
        <end position="177"/>
    </location>
</feature>
<accession>A0A660EBG7</accession>
<feature type="domain" description="WYL" evidence="1">
    <location>
        <begin position="2"/>
        <end position="53"/>
    </location>
</feature>
<dbReference type="InterPro" id="IPR057727">
    <property type="entry name" value="WCX_dom"/>
</dbReference>
<evidence type="ECO:0000313" key="4">
    <source>
        <dbReference type="Proteomes" id="UP000289996"/>
    </source>
</evidence>
<sequence length="183" mass="20953">MQLTYHRSDNQVVQRTVLPAALIFSEYYFYVAAYNAKYQTTLFYRADRIQAYRPADTVIQRTRAERFEDGQFRQRIQFMYPGQLLTLTFQFWGIVEAALDRLPTAKVIHRFHADGTAEPIKNEQHRNQQPAAGGSVVITAEVYGARGITMWLLSQGANVKVLAPASLVTSFKQELANIQARYN</sequence>
<dbReference type="Proteomes" id="UP000289996">
    <property type="component" value="Unassembled WGS sequence"/>
</dbReference>
<evidence type="ECO:0000313" key="3">
    <source>
        <dbReference type="EMBL" id="VDG30325.1"/>
    </source>
</evidence>
<dbReference type="EMBL" id="UYIG01000185">
    <property type="protein sequence ID" value="VDG30325.1"/>
    <property type="molecule type" value="Genomic_DNA"/>
</dbReference>
<proteinExistence type="predicted"/>
<dbReference type="InterPro" id="IPR026881">
    <property type="entry name" value="WYL_dom"/>
</dbReference>